<protein>
    <recommendedName>
        <fullName evidence="6">Peptidase S1 domain-containing protein</fullName>
    </recommendedName>
</protein>
<dbReference type="PROSITE" id="PS00135">
    <property type="entry name" value="TRYPSIN_SER"/>
    <property type="match status" value="1"/>
</dbReference>
<keyword evidence="8" id="KW-1185">Reference proteome</keyword>
<dbReference type="GO" id="GO:0004252">
    <property type="term" value="F:serine-type endopeptidase activity"/>
    <property type="evidence" value="ECO:0007669"/>
    <property type="project" value="InterPro"/>
</dbReference>
<dbReference type="SMART" id="SM00020">
    <property type="entry name" value="Tryp_SPc"/>
    <property type="match status" value="1"/>
</dbReference>
<reference evidence="7 8" key="1">
    <citation type="journal article" date="2023" name="bioRxiv">
        <title>Conserved and derived expression patterns and positive selection on dental genes reveal complex evolutionary context of ever-growing rodent molars.</title>
        <authorList>
            <person name="Calamari Z.T."/>
            <person name="Song A."/>
            <person name="Cohen E."/>
            <person name="Akter M."/>
            <person name="Roy R.D."/>
            <person name="Hallikas O."/>
            <person name="Christensen M.M."/>
            <person name="Li P."/>
            <person name="Marangoni P."/>
            <person name="Jernvall J."/>
            <person name="Klein O.D."/>
        </authorList>
    </citation>
    <scope>NUCLEOTIDE SEQUENCE [LARGE SCALE GENOMIC DNA]</scope>
    <source>
        <strain evidence="7">V071</strain>
    </source>
</reference>
<keyword evidence="2" id="KW-0378">Hydrolase</keyword>
<evidence type="ECO:0000256" key="3">
    <source>
        <dbReference type="ARBA" id="ARBA00022825"/>
    </source>
</evidence>
<evidence type="ECO:0000259" key="6">
    <source>
        <dbReference type="PROSITE" id="PS50240"/>
    </source>
</evidence>
<dbReference type="SUPFAM" id="SSF50494">
    <property type="entry name" value="Trypsin-like serine proteases"/>
    <property type="match status" value="1"/>
</dbReference>
<name>A0AAW0IK77_MYOGA</name>
<keyword evidence="1" id="KW-0645">Protease</keyword>
<organism evidence="7 8">
    <name type="scientific">Myodes glareolus</name>
    <name type="common">Bank vole</name>
    <name type="synonym">Clethrionomys glareolus</name>
    <dbReference type="NCBI Taxonomy" id="447135"/>
    <lineage>
        <taxon>Eukaryota</taxon>
        <taxon>Metazoa</taxon>
        <taxon>Chordata</taxon>
        <taxon>Craniata</taxon>
        <taxon>Vertebrata</taxon>
        <taxon>Euteleostomi</taxon>
        <taxon>Mammalia</taxon>
        <taxon>Eutheria</taxon>
        <taxon>Euarchontoglires</taxon>
        <taxon>Glires</taxon>
        <taxon>Rodentia</taxon>
        <taxon>Myomorpha</taxon>
        <taxon>Muroidea</taxon>
        <taxon>Cricetidae</taxon>
        <taxon>Arvicolinae</taxon>
        <taxon>Myodes</taxon>
    </lineage>
</organism>
<gene>
    <name evidence="7" type="ORF">U0070_005874</name>
</gene>
<sequence>MKKSPGKKEYNQKVYSLRWGQVKLIGNCSKFYPTRYHEKEMQCAGTEDGSIDACKGDSGGPLVCQDVNDVTYVWGIVSWGENCGKPEFPGVYTRVANYFDWISNYVGRALISQHNV</sequence>
<evidence type="ECO:0000256" key="4">
    <source>
        <dbReference type="ARBA" id="ARBA00023157"/>
    </source>
</evidence>
<dbReference type="InterPro" id="IPR033116">
    <property type="entry name" value="TRYPSIN_SER"/>
</dbReference>
<dbReference type="PANTHER" id="PTHR24264:SF83">
    <property type="entry name" value="COMPLEMENT FACTOR I"/>
    <property type="match status" value="1"/>
</dbReference>
<comment type="caution">
    <text evidence="7">The sequence shown here is derived from an EMBL/GenBank/DDBJ whole genome shotgun (WGS) entry which is preliminary data.</text>
</comment>
<dbReference type="Pfam" id="PF00089">
    <property type="entry name" value="Trypsin"/>
    <property type="match status" value="1"/>
</dbReference>
<dbReference type="AlphaFoldDB" id="A0AAW0IK77"/>
<evidence type="ECO:0000256" key="2">
    <source>
        <dbReference type="ARBA" id="ARBA00022801"/>
    </source>
</evidence>
<evidence type="ECO:0000256" key="1">
    <source>
        <dbReference type="ARBA" id="ARBA00022670"/>
    </source>
</evidence>
<dbReference type="EMBL" id="JBBHLL010000122">
    <property type="protein sequence ID" value="KAK7814571.1"/>
    <property type="molecule type" value="Genomic_DNA"/>
</dbReference>
<dbReference type="GO" id="GO:0005615">
    <property type="term" value="C:extracellular space"/>
    <property type="evidence" value="ECO:0007669"/>
    <property type="project" value="TreeGrafter"/>
</dbReference>
<dbReference type="FunFam" id="2.40.10.10:FF:000002">
    <property type="entry name" value="Transmembrane protease serine"/>
    <property type="match status" value="1"/>
</dbReference>
<keyword evidence="4" id="KW-1015">Disulfide bond</keyword>
<dbReference type="GO" id="GO:0006508">
    <property type="term" value="P:proteolysis"/>
    <property type="evidence" value="ECO:0007669"/>
    <property type="project" value="UniProtKB-KW"/>
</dbReference>
<dbReference type="PANTHER" id="PTHR24264">
    <property type="entry name" value="TRYPSIN-RELATED"/>
    <property type="match status" value="1"/>
</dbReference>
<dbReference type="InterPro" id="IPR050127">
    <property type="entry name" value="Serine_Proteases_S1"/>
</dbReference>
<dbReference type="Proteomes" id="UP001488838">
    <property type="component" value="Unassembled WGS sequence"/>
</dbReference>
<dbReference type="InterPro" id="IPR009003">
    <property type="entry name" value="Peptidase_S1_PA"/>
</dbReference>
<feature type="domain" description="Peptidase S1" evidence="6">
    <location>
        <begin position="1"/>
        <end position="107"/>
    </location>
</feature>
<evidence type="ECO:0000256" key="5">
    <source>
        <dbReference type="ARBA" id="ARBA00024195"/>
    </source>
</evidence>
<evidence type="ECO:0000313" key="8">
    <source>
        <dbReference type="Proteomes" id="UP001488838"/>
    </source>
</evidence>
<comment type="similarity">
    <text evidence="5">Belongs to the peptidase S1 family. CLIP subfamily.</text>
</comment>
<dbReference type="InterPro" id="IPR001254">
    <property type="entry name" value="Trypsin_dom"/>
</dbReference>
<dbReference type="Gene3D" id="2.40.10.10">
    <property type="entry name" value="Trypsin-like serine proteases"/>
    <property type="match status" value="1"/>
</dbReference>
<accession>A0AAW0IK77</accession>
<proteinExistence type="inferred from homology"/>
<evidence type="ECO:0000313" key="7">
    <source>
        <dbReference type="EMBL" id="KAK7814571.1"/>
    </source>
</evidence>
<dbReference type="PROSITE" id="PS50240">
    <property type="entry name" value="TRYPSIN_DOM"/>
    <property type="match status" value="1"/>
</dbReference>
<keyword evidence="3" id="KW-0720">Serine protease</keyword>
<dbReference type="InterPro" id="IPR043504">
    <property type="entry name" value="Peptidase_S1_PA_chymotrypsin"/>
</dbReference>